<organism evidence="2 3">
    <name type="scientific">Leptidea sinapis</name>
    <dbReference type="NCBI Taxonomy" id="189913"/>
    <lineage>
        <taxon>Eukaryota</taxon>
        <taxon>Metazoa</taxon>
        <taxon>Ecdysozoa</taxon>
        <taxon>Arthropoda</taxon>
        <taxon>Hexapoda</taxon>
        <taxon>Insecta</taxon>
        <taxon>Pterygota</taxon>
        <taxon>Neoptera</taxon>
        <taxon>Endopterygota</taxon>
        <taxon>Lepidoptera</taxon>
        <taxon>Glossata</taxon>
        <taxon>Ditrysia</taxon>
        <taxon>Papilionoidea</taxon>
        <taxon>Pieridae</taxon>
        <taxon>Dismorphiinae</taxon>
        <taxon>Leptidea</taxon>
    </lineage>
</organism>
<feature type="chain" id="PRO_5023036552" evidence="1">
    <location>
        <begin position="20"/>
        <end position="81"/>
    </location>
</feature>
<sequence>MYFKIITLHLLVGALTITAIDLDVTGEWKTDLGWEVICTWETWRNDTLQSVRLYNNGQQFMIYRPENTREDYERRLRYYYR</sequence>
<proteinExistence type="predicted"/>
<evidence type="ECO:0000256" key="1">
    <source>
        <dbReference type="SAM" id="SignalP"/>
    </source>
</evidence>
<name>A0A5E4QHN0_9NEOP</name>
<keyword evidence="3" id="KW-1185">Reference proteome</keyword>
<dbReference type="AlphaFoldDB" id="A0A5E4QHN0"/>
<keyword evidence="1" id="KW-0732">Signal</keyword>
<dbReference type="Proteomes" id="UP000324832">
    <property type="component" value="Unassembled WGS sequence"/>
</dbReference>
<gene>
    <name evidence="2" type="ORF">LSINAPIS_LOCUS8020</name>
</gene>
<accession>A0A5E4QHN0</accession>
<evidence type="ECO:0000313" key="2">
    <source>
        <dbReference type="EMBL" id="VVC96541.1"/>
    </source>
</evidence>
<dbReference type="EMBL" id="FZQP02002780">
    <property type="protein sequence ID" value="VVC96541.1"/>
    <property type="molecule type" value="Genomic_DNA"/>
</dbReference>
<reference evidence="2 3" key="1">
    <citation type="submission" date="2017-07" db="EMBL/GenBank/DDBJ databases">
        <authorList>
            <person name="Talla V."/>
            <person name="Backstrom N."/>
        </authorList>
    </citation>
    <scope>NUCLEOTIDE SEQUENCE [LARGE SCALE GENOMIC DNA]</scope>
</reference>
<feature type="signal peptide" evidence="1">
    <location>
        <begin position="1"/>
        <end position="19"/>
    </location>
</feature>
<protein>
    <submittedName>
        <fullName evidence="2">Uncharacterized protein</fullName>
    </submittedName>
</protein>
<evidence type="ECO:0000313" key="3">
    <source>
        <dbReference type="Proteomes" id="UP000324832"/>
    </source>
</evidence>